<comment type="caution">
    <text evidence="1">The sequence shown here is derived from an EMBL/GenBank/DDBJ whole genome shotgun (WGS) entry which is preliminary data.</text>
</comment>
<evidence type="ECO:0000313" key="1">
    <source>
        <dbReference type="EMBL" id="GIE21129.1"/>
    </source>
</evidence>
<dbReference type="Gene3D" id="3.40.50.300">
    <property type="entry name" value="P-loop containing nucleotide triphosphate hydrolases"/>
    <property type="match status" value="1"/>
</dbReference>
<dbReference type="EMBL" id="BOMN01000053">
    <property type="protein sequence ID" value="GIE21129.1"/>
    <property type="molecule type" value="Genomic_DNA"/>
</dbReference>
<evidence type="ECO:0008006" key="3">
    <source>
        <dbReference type="Google" id="ProtNLM"/>
    </source>
</evidence>
<dbReference type="Proteomes" id="UP000603200">
    <property type="component" value="Unassembled WGS sequence"/>
</dbReference>
<accession>A0ABQ3ZRC6</accession>
<organism evidence="1 2">
    <name type="scientific">Winogradskya humida</name>
    <dbReference type="NCBI Taxonomy" id="113566"/>
    <lineage>
        <taxon>Bacteria</taxon>
        <taxon>Bacillati</taxon>
        <taxon>Actinomycetota</taxon>
        <taxon>Actinomycetes</taxon>
        <taxon>Micromonosporales</taxon>
        <taxon>Micromonosporaceae</taxon>
        <taxon>Winogradskya</taxon>
    </lineage>
</organism>
<name>A0ABQ3ZRC6_9ACTN</name>
<keyword evidence="2" id="KW-1185">Reference proteome</keyword>
<reference evidence="1 2" key="1">
    <citation type="submission" date="2021-01" db="EMBL/GenBank/DDBJ databases">
        <title>Whole genome shotgun sequence of Actinoplanes humidus NBRC 14915.</title>
        <authorList>
            <person name="Komaki H."/>
            <person name="Tamura T."/>
        </authorList>
    </citation>
    <scope>NUCLEOTIDE SEQUENCE [LARGE SCALE GENOMIC DNA]</scope>
    <source>
        <strain evidence="1 2">NBRC 14915</strain>
    </source>
</reference>
<proteinExistence type="predicted"/>
<gene>
    <name evidence="1" type="ORF">Ahu01nite_042310</name>
</gene>
<sequence length="313" mass="34788">MDRAIIISNGRCGSTLLSDLIAEEPETCSVQEFFMSVAPWSRSTEIITGQEYWQVLSSPREELQLLFRIGLPPREVRYPRSGRFYADLLNLPRILAITLAKLTDNPDKLFDGLATRVNTFPSQRVGAHHRSFLDLLAELTGRSRWVERSGGSSQITPALLENFPAAKVVYLTRGWAATATSMSRHASFQLVQLRAEMVGRHGVDPFTVGAGEDVPDEVRAYLPDRLTAETLQERGKDPKRFVGLCAFMSSQAEQALADNPPAELHTMAYEKLVLDPIRELTRLGQFLGFADPEGWTASVAHRVRTPTPVAVPV</sequence>
<evidence type="ECO:0000313" key="2">
    <source>
        <dbReference type="Proteomes" id="UP000603200"/>
    </source>
</evidence>
<protein>
    <recommendedName>
        <fullName evidence="3">Sulfotransferase</fullName>
    </recommendedName>
</protein>
<dbReference type="RefSeq" id="WP_203838266.1">
    <property type="nucleotide sequence ID" value="NZ_BAAATV010000010.1"/>
</dbReference>
<dbReference type="InterPro" id="IPR027417">
    <property type="entry name" value="P-loop_NTPase"/>
</dbReference>
<dbReference type="SUPFAM" id="SSF52540">
    <property type="entry name" value="P-loop containing nucleoside triphosphate hydrolases"/>
    <property type="match status" value="1"/>
</dbReference>